<dbReference type="GO" id="GO:0016020">
    <property type="term" value="C:membrane"/>
    <property type="evidence" value="ECO:0007669"/>
    <property type="project" value="UniProtKB-SubCell"/>
</dbReference>
<evidence type="ECO:0000259" key="8">
    <source>
        <dbReference type="Pfam" id="PF01529"/>
    </source>
</evidence>
<name>A0A9K3Q194_9STRA</name>
<keyword evidence="5 7" id="KW-0472">Membrane</keyword>
<proteinExistence type="inferred from homology"/>
<accession>A0A9K3Q194</accession>
<evidence type="ECO:0000313" key="10">
    <source>
        <dbReference type="Proteomes" id="UP000693970"/>
    </source>
</evidence>
<keyword evidence="4 7" id="KW-1133">Transmembrane helix</keyword>
<comment type="similarity">
    <text evidence="7">Belongs to the DHHC palmitoyltransferase family.</text>
</comment>
<evidence type="ECO:0000256" key="4">
    <source>
        <dbReference type="ARBA" id="ARBA00022989"/>
    </source>
</evidence>
<keyword evidence="3 7" id="KW-0812">Transmembrane</keyword>
<feature type="domain" description="Palmitoyltransferase DHHC" evidence="8">
    <location>
        <begin position="247"/>
        <end position="398"/>
    </location>
</feature>
<gene>
    <name evidence="9" type="ORF">IV203_037746</name>
</gene>
<reference evidence="9" key="1">
    <citation type="journal article" date="2021" name="Sci. Rep.">
        <title>Diploid genomic architecture of Nitzschia inconspicua, an elite biomass production diatom.</title>
        <authorList>
            <person name="Oliver A."/>
            <person name="Podell S."/>
            <person name="Pinowska A."/>
            <person name="Traller J.C."/>
            <person name="Smith S.R."/>
            <person name="McClure R."/>
            <person name="Beliaev A."/>
            <person name="Bohutskyi P."/>
            <person name="Hill E.A."/>
            <person name="Rabines A."/>
            <person name="Zheng H."/>
            <person name="Allen L.Z."/>
            <person name="Kuo A."/>
            <person name="Grigoriev I.V."/>
            <person name="Allen A.E."/>
            <person name="Hazlebeck D."/>
            <person name="Allen E.E."/>
        </authorList>
    </citation>
    <scope>NUCLEOTIDE SEQUENCE</scope>
    <source>
        <strain evidence="9">Hildebrandi</strain>
    </source>
</reference>
<dbReference type="Pfam" id="PF01529">
    <property type="entry name" value="DHHC"/>
    <property type="match status" value="1"/>
</dbReference>
<evidence type="ECO:0000256" key="1">
    <source>
        <dbReference type="ARBA" id="ARBA00004141"/>
    </source>
</evidence>
<protein>
    <recommendedName>
        <fullName evidence="7">Palmitoyltransferase</fullName>
        <ecNumber evidence="7">2.3.1.225</ecNumber>
    </recommendedName>
</protein>
<evidence type="ECO:0000256" key="3">
    <source>
        <dbReference type="ARBA" id="ARBA00022692"/>
    </source>
</evidence>
<dbReference type="EC" id="2.3.1.225" evidence="7"/>
<dbReference type="OrthoDB" id="331948at2759"/>
<dbReference type="InterPro" id="IPR001594">
    <property type="entry name" value="Palmitoyltrfase_DHHC"/>
</dbReference>
<evidence type="ECO:0000313" key="9">
    <source>
        <dbReference type="EMBL" id="KAG7364544.1"/>
    </source>
</evidence>
<keyword evidence="6 7" id="KW-0012">Acyltransferase</keyword>
<dbReference type="Proteomes" id="UP000693970">
    <property type="component" value="Unassembled WGS sequence"/>
</dbReference>
<comment type="domain">
    <text evidence="7">The DHHC domain is required for palmitoyltransferase activity.</text>
</comment>
<evidence type="ECO:0000256" key="7">
    <source>
        <dbReference type="RuleBase" id="RU079119"/>
    </source>
</evidence>
<comment type="caution">
    <text evidence="9">The sequence shown here is derived from an EMBL/GenBank/DDBJ whole genome shotgun (WGS) entry which is preliminary data.</text>
</comment>
<organism evidence="9 10">
    <name type="scientific">Nitzschia inconspicua</name>
    <dbReference type="NCBI Taxonomy" id="303405"/>
    <lineage>
        <taxon>Eukaryota</taxon>
        <taxon>Sar</taxon>
        <taxon>Stramenopiles</taxon>
        <taxon>Ochrophyta</taxon>
        <taxon>Bacillariophyta</taxon>
        <taxon>Bacillariophyceae</taxon>
        <taxon>Bacillariophycidae</taxon>
        <taxon>Bacillariales</taxon>
        <taxon>Bacillariaceae</taxon>
        <taxon>Nitzschia</taxon>
    </lineage>
</organism>
<reference evidence="9" key="2">
    <citation type="submission" date="2021-04" db="EMBL/GenBank/DDBJ databases">
        <authorList>
            <person name="Podell S."/>
        </authorList>
    </citation>
    <scope>NUCLEOTIDE SEQUENCE</scope>
    <source>
        <strain evidence="9">Hildebrandi</strain>
    </source>
</reference>
<feature type="transmembrane region" description="Helical" evidence="7">
    <location>
        <begin position="366"/>
        <end position="387"/>
    </location>
</feature>
<comment type="catalytic activity">
    <reaction evidence="7">
        <text>L-cysteinyl-[protein] + hexadecanoyl-CoA = S-hexadecanoyl-L-cysteinyl-[protein] + CoA</text>
        <dbReference type="Rhea" id="RHEA:36683"/>
        <dbReference type="Rhea" id="RHEA-COMP:10131"/>
        <dbReference type="Rhea" id="RHEA-COMP:11032"/>
        <dbReference type="ChEBI" id="CHEBI:29950"/>
        <dbReference type="ChEBI" id="CHEBI:57287"/>
        <dbReference type="ChEBI" id="CHEBI:57379"/>
        <dbReference type="ChEBI" id="CHEBI:74151"/>
        <dbReference type="EC" id="2.3.1.225"/>
    </reaction>
</comment>
<evidence type="ECO:0000256" key="2">
    <source>
        <dbReference type="ARBA" id="ARBA00022679"/>
    </source>
</evidence>
<dbReference type="PANTHER" id="PTHR12246">
    <property type="entry name" value="PALMITOYLTRANSFERASE ZDHHC16"/>
    <property type="match status" value="1"/>
</dbReference>
<keyword evidence="2 7" id="KW-0808">Transferase</keyword>
<sequence>MSSSPSLSQQQQQQQSVYIQHWHDTWTGFNRALRSTTEDFKAFQWTLRLIQAAIGFAYGKTGLYRLQLHVYWRPCVPAVGMSLIILVILAYYTSLRSIIQTRWCRHDLTVTVNNKHNCSIIYLHDGIVAYLGIMILYHMSSACFQSPGVAVPNDDSNENQLKPNVTTKVSITDDINSSSSSSSFYTWTSTDARGGCCCIDPILDIFKERQLTQMYFCNDTSSKDPINQKQKRPLQSASKNVFPDPSPTTCQQCHIQRPPRCHHCYTCHRCILQYDHHCVWLNNCVGWGNYRHFFLTVANLTMGCWYGTALLYRPFYEPLKLQLQEHGWKNLFYGNQRTGILNLPPLTTLLLQLGRGQLAQTDLVKLIFPFLAMVGVLQTAFLGYHVLYVCNAYTTLEYKILLEMQYQALLQGNGTWENPVNPFSTGSKWNNLRHTLGPWYLIGLPVSVEPSFPSLLAVKRKGL</sequence>
<dbReference type="GO" id="GO:0019706">
    <property type="term" value="F:protein-cysteine S-palmitoyltransferase activity"/>
    <property type="evidence" value="ECO:0007669"/>
    <property type="project" value="UniProtKB-EC"/>
</dbReference>
<dbReference type="PROSITE" id="PS50216">
    <property type="entry name" value="DHHC"/>
    <property type="match status" value="1"/>
</dbReference>
<evidence type="ECO:0000256" key="6">
    <source>
        <dbReference type="ARBA" id="ARBA00023315"/>
    </source>
</evidence>
<evidence type="ECO:0000256" key="5">
    <source>
        <dbReference type="ARBA" id="ARBA00023136"/>
    </source>
</evidence>
<keyword evidence="10" id="KW-1185">Reference proteome</keyword>
<dbReference type="InterPro" id="IPR039859">
    <property type="entry name" value="PFA4/ZDH16/20/ERF2-like"/>
</dbReference>
<dbReference type="AlphaFoldDB" id="A0A9K3Q194"/>
<dbReference type="EMBL" id="JAGRRH010000009">
    <property type="protein sequence ID" value="KAG7364544.1"/>
    <property type="molecule type" value="Genomic_DNA"/>
</dbReference>
<feature type="transmembrane region" description="Helical" evidence="7">
    <location>
        <begin position="71"/>
        <end position="92"/>
    </location>
</feature>
<comment type="subcellular location">
    <subcellularLocation>
        <location evidence="1">Membrane</location>
        <topology evidence="1">Multi-pass membrane protein</topology>
    </subcellularLocation>
</comment>